<proteinExistence type="predicted"/>
<reference evidence="3 4" key="1">
    <citation type="submission" date="2012-08" db="EMBL/GenBank/DDBJ databases">
        <title>Oryza genome evolution.</title>
        <authorList>
            <person name="Wing R.A."/>
        </authorList>
    </citation>
    <scope>NUCLEOTIDE SEQUENCE</scope>
</reference>
<dbReference type="HOGENOM" id="CLU_1410685_0_0_1"/>
<evidence type="ECO:0000256" key="1">
    <source>
        <dbReference type="SAM" id="MobiDB-lite"/>
    </source>
</evidence>
<protein>
    <submittedName>
        <fullName evidence="3">Uncharacterized protein</fullName>
    </submittedName>
</protein>
<dbReference type="EnsemblPlants" id="LPERR01G35160.1">
    <property type="protein sequence ID" value="LPERR01G35160.1"/>
    <property type="gene ID" value="LPERR01G35160"/>
</dbReference>
<reference evidence="4" key="2">
    <citation type="submission" date="2013-12" db="EMBL/GenBank/DDBJ databases">
        <authorList>
            <person name="Yu Y."/>
            <person name="Lee S."/>
            <person name="de Baynast K."/>
            <person name="Wissotski M."/>
            <person name="Liu L."/>
            <person name="Talag J."/>
            <person name="Goicoechea J."/>
            <person name="Angelova A."/>
            <person name="Jetty R."/>
            <person name="Kudrna D."/>
            <person name="Golser W."/>
            <person name="Rivera L."/>
            <person name="Zhang J."/>
            <person name="Wing R."/>
        </authorList>
    </citation>
    <scope>NUCLEOTIDE SEQUENCE</scope>
</reference>
<feature type="compositionally biased region" description="Basic and acidic residues" evidence="1">
    <location>
        <begin position="156"/>
        <end position="170"/>
    </location>
</feature>
<evidence type="ECO:0000313" key="3">
    <source>
        <dbReference type="EnsemblPlants" id="LPERR01G35160.1"/>
    </source>
</evidence>
<dbReference type="Proteomes" id="UP000032180">
    <property type="component" value="Chromosome 1"/>
</dbReference>
<keyword evidence="4" id="KW-1185">Reference proteome</keyword>
<reference evidence="3" key="3">
    <citation type="submission" date="2015-04" db="UniProtKB">
        <authorList>
            <consortium name="EnsemblPlants"/>
        </authorList>
    </citation>
    <scope>IDENTIFICATION</scope>
</reference>
<feature type="transmembrane region" description="Helical" evidence="2">
    <location>
        <begin position="29"/>
        <end position="53"/>
    </location>
</feature>
<keyword evidence="2" id="KW-0472">Membrane</keyword>
<evidence type="ECO:0000313" key="4">
    <source>
        <dbReference type="Proteomes" id="UP000032180"/>
    </source>
</evidence>
<accession>A0A0D9V931</accession>
<evidence type="ECO:0000256" key="2">
    <source>
        <dbReference type="SAM" id="Phobius"/>
    </source>
</evidence>
<keyword evidence="2" id="KW-1133">Transmembrane helix</keyword>
<keyword evidence="2" id="KW-0812">Transmembrane</keyword>
<feature type="region of interest" description="Disordered" evidence="1">
    <location>
        <begin position="125"/>
        <end position="173"/>
    </location>
</feature>
<sequence>MTVARHGGSGGGAASAAASPAWTTSMASLAAVTIAASTAVAAARAATSLALLARWWRRASRIRQAARRRRRETPGCARRSDETLQRSIKSIHGSENITQCIVMMVAEIHPNLEAPLSLSSPRWTVASPPAAVDPPQAPHRATDRRGDRTSGASFHRFPELAGRRKSEYENGPRSSAARLFGQWSLQCFGLEEG</sequence>
<name>A0A0D9V931_9ORYZ</name>
<dbReference type="AlphaFoldDB" id="A0A0D9V931"/>
<dbReference type="Gramene" id="LPERR01G35160.1">
    <property type="protein sequence ID" value="LPERR01G35160.1"/>
    <property type="gene ID" value="LPERR01G35160"/>
</dbReference>
<organism evidence="3 4">
    <name type="scientific">Leersia perrieri</name>
    <dbReference type="NCBI Taxonomy" id="77586"/>
    <lineage>
        <taxon>Eukaryota</taxon>
        <taxon>Viridiplantae</taxon>
        <taxon>Streptophyta</taxon>
        <taxon>Embryophyta</taxon>
        <taxon>Tracheophyta</taxon>
        <taxon>Spermatophyta</taxon>
        <taxon>Magnoliopsida</taxon>
        <taxon>Liliopsida</taxon>
        <taxon>Poales</taxon>
        <taxon>Poaceae</taxon>
        <taxon>BOP clade</taxon>
        <taxon>Oryzoideae</taxon>
        <taxon>Oryzeae</taxon>
        <taxon>Oryzinae</taxon>
        <taxon>Leersia</taxon>
    </lineage>
</organism>